<protein>
    <submittedName>
        <fullName evidence="1">Uncharacterized protein</fullName>
    </submittedName>
</protein>
<dbReference type="GO" id="GO:0016788">
    <property type="term" value="F:hydrolase activity, acting on ester bonds"/>
    <property type="evidence" value="ECO:0007669"/>
    <property type="project" value="UniProtKB-ARBA"/>
</dbReference>
<dbReference type="Gene3D" id="3.40.50.1110">
    <property type="entry name" value="SGNH hydrolase"/>
    <property type="match status" value="1"/>
</dbReference>
<dbReference type="AlphaFoldDB" id="A0A6B8LUZ6"/>
<proteinExistence type="predicted"/>
<dbReference type="RefSeq" id="WP_016920035.1">
    <property type="nucleotide sequence ID" value="NZ_CP044331.1"/>
</dbReference>
<gene>
    <name evidence="1" type="ORF">F7D14_00900</name>
</gene>
<name>A0A6B8LUZ6_9HYPH</name>
<dbReference type="SUPFAM" id="SSF52266">
    <property type="entry name" value="SGNH hydrolase"/>
    <property type="match status" value="1"/>
</dbReference>
<keyword evidence="2" id="KW-1185">Reference proteome</keyword>
<dbReference type="InterPro" id="IPR036514">
    <property type="entry name" value="SGNH_hydro_sf"/>
</dbReference>
<reference evidence="1 2" key="1">
    <citation type="submission" date="2019-09" db="EMBL/GenBank/DDBJ databases">
        <title>Isolation and complete genome sequencing of Methylocystis species.</title>
        <authorList>
            <person name="Rumah B.L."/>
            <person name="Stead C.E."/>
            <person name="Stevens B.C."/>
            <person name="Minton N.P."/>
            <person name="Grosse-Honebrink A."/>
            <person name="Zhang Y."/>
        </authorList>
    </citation>
    <scope>NUCLEOTIDE SEQUENCE [LARGE SCALE GENOMIC DNA]</scope>
    <source>
        <strain evidence="1 2">BRCS2</strain>
    </source>
</reference>
<dbReference type="EMBL" id="CP044331">
    <property type="protein sequence ID" value="QGM96187.1"/>
    <property type="molecule type" value="Genomic_DNA"/>
</dbReference>
<organism evidence="1 2">
    <name type="scientific">Methylocystis parvus</name>
    <dbReference type="NCBI Taxonomy" id="134"/>
    <lineage>
        <taxon>Bacteria</taxon>
        <taxon>Pseudomonadati</taxon>
        <taxon>Pseudomonadota</taxon>
        <taxon>Alphaproteobacteria</taxon>
        <taxon>Hyphomicrobiales</taxon>
        <taxon>Methylocystaceae</taxon>
        <taxon>Methylocystis</taxon>
    </lineage>
</organism>
<dbReference type="KEGG" id="mpar:F7D14_00900"/>
<dbReference type="Proteomes" id="UP000422569">
    <property type="component" value="Chromosome"/>
</dbReference>
<evidence type="ECO:0000313" key="1">
    <source>
        <dbReference type="EMBL" id="QGM96187.1"/>
    </source>
</evidence>
<accession>A0A6B8LUZ6</accession>
<sequence length="352" mass="38065">MNIVLLGGSNAGVKDGWAAQFASIAARHAVENRFLGAVGSLYGLMALLKMERESAALPDLIVFEYSLNDILLREAGVLQNDLVEDALDAVLNFCARHGVGLLFLCLEPRPLESGKPRSGAVERIQKLYAATARRRSVASLWLRDMIGEDLTPAHFQDENHLTTEIAGRVARIVAGRIEQGVAALPPVVEESGRFAYVDATQALVAGPCALRALTSRVFDGTFLEIARGGTSSWSGEGSLAALMLQSDDRSGVYSIRAGARVRRKTARSHMQEIVRNLMLLHYVAGAFPARGDVEIAMPADESALMSLPPDKGLLEASSIAPFDAQTLLINGVVFWRKAPLLARLRRLVARLL</sequence>
<evidence type="ECO:0000313" key="2">
    <source>
        <dbReference type="Proteomes" id="UP000422569"/>
    </source>
</evidence>